<proteinExistence type="predicted"/>
<keyword evidence="3" id="KW-1185">Reference proteome</keyword>
<keyword evidence="1" id="KW-0812">Transmembrane</keyword>
<feature type="transmembrane region" description="Helical" evidence="1">
    <location>
        <begin position="105"/>
        <end position="125"/>
    </location>
</feature>
<evidence type="ECO:0000313" key="2">
    <source>
        <dbReference type="EMBL" id="MFD1606133.1"/>
    </source>
</evidence>
<keyword evidence="1" id="KW-0472">Membrane</keyword>
<dbReference type="Proteomes" id="UP001597221">
    <property type="component" value="Unassembled WGS sequence"/>
</dbReference>
<feature type="transmembrane region" description="Helical" evidence="1">
    <location>
        <begin position="34"/>
        <end position="52"/>
    </location>
</feature>
<gene>
    <name evidence="2" type="ORF">ACFSBH_00415</name>
</gene>
<feature type="transmembrane region" description="Helical" evidence="1">
    <location>
        <begin position="73"/>
        <end position="99"/>
    </location>
</feature>
<accession>A0ABW4HKK4</accession>
<protein>
    <recommendedName>
        <fullName evidence="4">DUF2178 domain-containing protein</fullName>
    </recommendedName>
</protein>
<dbReference type="EMBL" id="JBHUDE010000004">
    <property type="protein sequence ID" value="MFD1606133.1"/>
    <property type="molecule type" value="Genomic_DNA"/>
</dbReference>
<evidence type="ECO:0000256" key="1">
    <source>
        <dbReference type="SAM" id="Phobius"/>
    </source>
</evidence>
<organism evidence="2 3">
    <name type="scientific">Oceanobacillus luteolus</name>
    <dbReference type="NCBI Taxonomy" id="1274358"/>
    <lineage>
        <taxon>Bacteria</taxon>
        <taxon>Bacillati</taxon>
        <taxon>Bacillota</taxon>
        <taxon>Bacilli</taxon>
        <taxon>Bacillales</taxon>
        <taxon>Bacillaceae</taxon>
        <taxon>Oceanobacillus</taxon>
    </lineage>
</organism>
<sequence>MKQRISKWILTFGAIGALIGMTLGQLITGTLNLSGLLGSLSGVLLFFIIDLIRNRMKKDNTPDIDERTRYNMIRYYVYASNIFIGVAFLLLAIVTFVGMEQVSVYYLWIMIFVYFIVSGIGAVVVSRK</sequence>
<evidence type="ECO:0008006" key="4">
    <source>
        <dbReference type="Google" id="ProtNLM"/>
    </source>
</evidence>
<reference evidence="3" key="1">
    <citation type="journal article" date="2019" name="Int. J. Syst. Evol. Microbiol.">
        <title>The Global Catalogue of Microorganisms (GCM) 10K type strain sequencing project: providing services to taxonomists for standard genome sequencing and annotation.</title>
        <authorList>
            <consortium name="The Broad Institute Genomics Platform"/>
            <consortium name="The Broad Institute Genome Sequencing Center for Infectious Disease"/>
            <person name="Wu L."/>
            <person name="Ma J."/>
        </authorList>
    </citation>
    <scope>NUCLEOTIDE SEQUENCE [LARGE SCALE GENOMIC DNA]</scope>
    <source>
        <strain evidence="3">CGMCC 1.12376</strain>
    </source>
</reference>
<comment type="caution">
    <text evidence="2">The sequence shown here is derived from an EMBL/GenBank/DDBJ whole genome shotgun (WGS) entry which is preliminary data.</text>
</comment>
<name>A0ABW4HKK4_9BACI</name>
<evidence type="ECO:0000313" key="3">
    <source>
        <dbReference type="Proteomes" id="UP001597221"/>
    </source>
</evidence>
<dbReference type="RefSeq" id="WP_379595510.1">
    <property type="nucleotide sequence ID" value="NZ_JBHUDE010000004.1"/>
</dbReference>
<keyword evidence="1" id="KW-1133">Transmembrane helix</keyword>